<dbReference type="RefSeq" id="WP_130420172.1">
    <property type="nucleotide sequence ID" value="NZ_SHKW01000001.1"/>
</dbReference>
<evidence type="ECO:0000313" key="2">
    <source>
        <dbReference type="Proteomes" id="UP000292958"/>
    </source>
</evidence>
<evidence type="ECO:0000313" key="1">
    <source>
        <dbReference type="EMBL" id="RZU42395.1"/>
    </source>
</evidence>
<comment type="caution">
    <text evidence="1">The sequence shown here is derived from an EMBL/GenBank/DDBJ whole genome shotgun (WGS) entry which is preliminary data.</text>
</comment>
<dbReference type="EMBL" id="SHKW01000001">
    <property type="protein sequence ID" value="RZU42395.1"/>
    <property type="molecule type" value="Genomic_DNA"/>
</dbReference>
<reference evidence="1 2" key="1">
    <citation type="submission" date="2019-02" db="EMBL/GenBank/DDBJ databases">
        <title>Genomic Encyclopedia of Archaeal and Bacterial Type Strains, Phase II (KMG-II): from individual species to whole genera.</title>
        <authorList>
            <person name="Goeker M."/>
        </authorList>
    </citation>
    <scope>NUCLEOTIDE SEQUENCE [LARGE SCALE GENOMIC DNA]</scope>
    <source>
        <strain evidence="1 2">DSM 18101</strain>
    </source>
</reference>
<gene>
    <name evidence="1" type="ORF">BDD14_3966</name>
</gene>
<keyword evidence="2" id="KW-1185">Reference proteome</keyword>
<dbReference type="Proteomes" id="UP000292958">
    <property type="component" value="Unassembled WGS sequence"/>
</dbReference>
<dbReference type="GO" id="GO:0004180">
    <property type="term" value="F:carboxypeptidase activity"/>
    <property type="evidence" value="ECO:0007669"/>
    <property type="project" value="UniProtKB-KW"/>
</dbReference>
<accession>A0A4Q7YYX9</accession>
<sequence length="245" mass="25757">MLDSTGAAVPHATIVAKNRETGFTSTAESSGAGSYRFPTVPLGSYDISVKMQGFKAANYSGVSVQVNTVSTLDITLEIGSSSEQVTVEASAPSVQSESSELGGVVTTKQVIELPLALGGVGALRSPAAFVFLQPGTIGPGTQNTSNGIRQIKIGGAQNQGMSILVDGVDQLRSENASFFDEESPSVEAIQEFKLTISNPSAEFGRTTGAVESFATKSGTNAFSRICIRYISQRSFGRKYLLQQWP</sequence>
<keyword evidence="1" id="KW-0378">Hydrolase</keyword>
<keyword evidence="1" id="KW-0121">Carboxypeptidase</keyword>
<dbReference type="SUPFAM" id="SSF49464">
    <property type="entry name" value="Carboxypeptidase regulatory domain-like"/>
    <property type="match status" value="1"/>
</dbReference>
<proteinExistence type="predicted"/>
<dbReference type="Gene3D" id="2.60.40.1120">
    <property type="entry name" value="Carboxypeptidase-like, regulatory domain"/>
    <property type="match status" value="1"/>
</dbReference>
<dbReference type="InterPro" id="IPR008969">
    <property type="entry name" value="CarboxyPept-like_regulatory"/>
</dbReference>
<keyword evidence="1" id="KW-0645">Protease</keyword>
<dbReference type="SUPFAM" id="SSF56935">
    <property type="entry name" value="Porins"/>
    <property type="match status" value="1"/>
</dbReference>
<organism evidence="1 2">
    <name type="scientific">Edaphobacter modestus</name>
    <dbReference type="NCBI Taxonomy" id="388466"/>
    <lineage>
        <taxon>Bacteria</taxon>
        <taxon>Pseudomonadati</taxon>
        <taxon>Acidobacteriota</taxon>
        <taxon>Terriglobia</taxon>
        <taxon>Terriglobales</taxon>
        <taxon>Acidobacteriaceae</taxon>
        <taxon>Edaphobacter</taxon>
    </lineage>
</organism>
<dbReference type="AlphaFoldDB" id="A0A4Q7YYX9"/>
<protein>
    <submittedName>
        <fullName evidence="1">Carboxypeptidase family protein</fullName>
    </submittedName>
</protein>
<name>A0A4Q7YYX9_9BACT</name>
<dbReference type="OrthoDB" id="115803at2"/>
<dbReference type="Pfam" id="PF13620">
    <property type="entry name" value="CarboxypepD_reg"/>
    <property type="match status" value="1"/>
</dbReference>